<feature type="domain" description="ABC3 transporter permease C-terminal" evidence="9">
    <location>
        <begin position="298"/>
        <end position="360"/>
    </location>
</feature>
<dbReference type="Proteomes" id="UP000727056">
    <property type="component" value="Unassembled WGS sequence"/>
</dbReference>
<comment type="subcellular location">
    <subcellularLocation>
        <location evidence="1">Cell membrane</location>
        <topology evidence="1">Multi-pass membrane protein</topology>
    </subcellularLocation>
</comment>
<dbReference type="InterPro" id="IPR025857">
    <property type="entry name" value="MacB_PCD"/>
</dbReference>
<evidence type="ECO:0000256" key="7">
    <source>
        <dbReference type="SAM" id="MobiDB-lite"/>
    </source>
</evidence>
<reference evidence="11 12" key="1">
    <citation type="submission" date="2020-03" db="EMBL/GenBank/DDBJ databases">
        <title>Draft genome of Streptomyces sp. ventii, isolated from the Axial Seamount in the Pacific Ocean, and resequencing of the two type strains Streptomyces lonarensis strain NCL 716 and Streptomyces bohaiensis strain 11A07.</title>
        <authorList>
            <person name="Loughran R.M."/>
            <person name="Pfannmuller K.M."/>
            <person name="Wasson B.J."/>
            <person name="Deadmond M.C."/>
            <person name="Paddock B.E."/>
            <person name="Koyack M.J."/>
            <person name="Gallegos D.A."/>
            <person name="Mitchell E.A."/>
            <person name="Ushijima B."/>
            <person name="Saw J.H."/>
            <person name="Mcphail K.L."/>
            <person name="Videau P."/>
        </authorList>
    </citation>
    <scope>NUCLEOTIDE SEQUENCE [LARGE SCALE GENOMIC DNA]</scope>
    <source>
        <strain evidence="11 12">11A07</strain>
    </source>
</reference>
<evidence type="ECO:0000256" key="6">
    <source>
        <dbReference type="ARBA" id="ARBA00038076"/>
    </source>
</evidence>
<dbReference type="EMBL" id="JAAVJC010000097">
    <property type="protein sequence ID" value="NJQ15835.1"/>
    <property type="molecule type" value="Genomic_DNA"/>
</dbReference>
<comment type="similarity">
    <text evidence="6">Belongs to the ABC-4 integral membrane protein family.</text>
</comment>
<evidence type="ECO:0000256" key="8">
    <source>
        <dbReference type="SAM" id="Phobius"/>
    </source>
</evidence>
<feature type="transmembrane region" description="Helical" evidence="8">
    <location>
        <begin position="342"/>
        <end position="363"/>
    </location>
</feature>
<evidence type="ECO:0000313" key="11">
    <source>
        <dbReference type="EMBL" id="NJQ15835.1"/>
    </source>
</evidence>
<evidence type="ECO:0000256" key="2">
    <source>
        <dbReference type="ARBA" id="ARBA00022475"/>
    </source>
</evidence>
<dbReference type="InterPro" id="IPR003838">
    <property type="entry name" value="ABC3_permease_C"/>
</dbReference>
<dbReference type="PANTHER" id="PTHR30572">
    <property type="entry name" value="MEMBRANE COMPONENT OF TRANSPORTER-RELATED"/>
    <property type="match status" value="1"/>
</dbReference>
<dbReference type="InterPro" id="IPR050250">
    <property type="entry name" value="Macrolide_Exporter_MacB"/>
</dbReference>
<feature type="transmembrane region" description="Helical" evidence="8">
    <location>
        <begin position="296"/>
        <end position="317"/>
    </location>
</feature>
<name>A0ABX1CDI3_9ACTN</name>
<evidence type="ECO:0000259" key="10">
    <source>
        <dbReference type="Pfam" id="PF12704"/>
    </source>
</evidence>
<protein>
    <submittedName>
        <fullName evidence="11">ABC transporter permease</fullName>
    </submittedName>
</protein>
<evidence type="ECO:0000256" key="4">
    <source>
        <dbReference type="ARBA" id="ARBA00022989"/>
    </source>
</evidence>
<dbReference type="RefSeq" id="WP_168088591.1">
    <property type="nucleotide sequence ID" value="NZ_BHZH01000045.1"/>
</dbReference>
<dbReference type="PANTHER" id="PTHR30572:SF9">
    <property type="entry name" value="ABC TRANSPORTER PERMEASE PROTEIN"/>
    <property type="match status" value="1"/>
</dbReference>
<keyword evidence="12" id="KW-1185">Reference proteome</keyword>
<organism evidence="11 12">
    <name type="scientific">Streptomyces bohaiensis</name>
    <dbReference type="NCBI Taxonomy" id="1431344"/>
    <lineage>
        <taxon>Bacteria</taxon>
        <taxon>Bacillati</taxon>
        <taxon>Actinomycetota</taxon>
        <taxon>Actinomycetes</taxon>
        <taxon>Kitasatosporales</taxon>
        <taxon>Streptomycetaceae</taxon>
        <taxon>Streptomyces</taxon>
    </lineage>
</organism>
<keyword evidence="2" id="KW-1003">Cell membrane</keyword>
<evidence type="ECO:0000256" key="3">
    <source>
        <dbReference type="ARBA" id="ARBA00022692"/>
    </source>
</evidence>
<proteinExistence type="inferred from homology"/>
<feature type="domain" description="MacB-like periplasmic core" evidence="10">
    <location>
        <begin position="20"/>
        <end position="262"/>
    </location>
</feature>
<evidence type="ECO:0000313" key="12">
    <source>
        <dbReference type="Proteomes" id="UP000727056"/>
    </source>
</evidence>
<evidence type="ECO:0000256" key="1">
    <source>
        <dbReference type="ARBA" id="ARBA00004651"/>
    </source>
</evidence>
<comment type="caution">
    <text evidence="11">The sequence shown here is derived from an EMBL/GenBank/DDBJ whole genome shotgun (WGS) entry which is preliminary data.</text>
</comment>
<accession>A0ABX1CDI3</accession>
<feature type="region of interest" description="Disordered" evidence="7">
    <location>
        <begin position="381"/>
        <end position="410"/>
    </location>
</feature>
<keyword evidence="5 8" id="KW-0472">Membrane</keyword>
<evidence type="ECO:0000256" key="5">
    <source>
        <dbReference type="ARBA" id="ARBA00023136"/>
    </source>
</evidence>
<keyword evidence="3 8" id="KW-0812">Transmembrane</keyword>
<evidence type="ECO:0000259" key="9">
    <source>
        <dbReference type="Pfam" id="PF02687"/>
    </source>
</evidence>
<feature type="transmembrane region" description="Helical" evidence="8">
    <location>
        <begin position="425"/>
        <end position="448"/>
    </location>
</feature>
<dbReference type="Pfam" id="PF02687">
    <property type="entry name" value="FtsX"/>
    <property type="match status" value="1"/>
</dbReference>
<keyword evidence="4 8" id="KW-1133">Transmembrane helix</keyword>
<gene>
    <name evidence="11" type="ORF">HCN52_12955</name>
</gene>
<dbReference type="Pfam" id="PF12704">
    <property type="entry name" value="MacB_PCD"/>
    <property type="match status" value="1"/>
</dbReference>
<sequence>MNFVKRATLSLWSRKVRTLLTLAAFVAITAMALAGVLINDATARAEQDARRSVGAEVTLAMDLGSLGTGGGGFLAPRVAAATVDQLGALPQVRAYSYTTWDRVILPDGHTLVEGAEVDFMGPGGTAGVGVLDSSLLPDFRSGRLDLVAGEHLTADDAGRNHLLIEQRLAERNGLAVGDTITLTGNDETTTAEFTVTGVYQDPRPATDAEPEYGVSPANMVYSTAGGIAALGSENEGPLQVGQATFLLEDAALLAEFQEEAERTAGPALDGFVLETNDRAVQQMTGPLASVRSVTTAAAWLGGIAGAAVLALLVHLAVRQRRTEFGVLLALGERRPRIIGQQVVETLAVAALAFGLSALLVPALTERAGAALLDREAAAAERKLDAWEPPPPGSTGIDQGSDPDSRPVENADPISEMTVALAPSDLAVLGAVGLGTGLLATAVPVATVLRLSPRTILTKGT</sequence>